<evidence type="ECO:0000256" key="5">
    <source>
        <dbReference type="ARBA" id="ARBA00022840"/>
    </source>
</evidence>
<reference evidence="12 13" key="1">
    <citation type="journal article" date="2012" name="Genome Biol.">
        <title>The genome of the polar eukaryotic microalga coccomyxa subellipsoidea reveals traits of cold adaptation.</title>
        <authorList>
            <person name="Blanc G."/>
            <person name="Agarkova I."/>
            <person name="Grimwood J."/>
            <person name="Kuo A."/>
            <person name="Brueggeman A."/>
            <person name="Dunigan D."/>
            <person name="Gurnon J."/>
            <person name="Ladunga I."/>
            <person name="Lindquist E."/>
            <person name="Lucas S."/>
            <person name="Pangilinan J."/>
            <person name="Proschold T."/>
            <person name="Salamov A."/>
            <person name="Schmutz J."/>
            <person name="Weeks D."/>
            <person name="Yamada T."/>
            <person name="Claverie J.M."/>
            <person name="Grigoriev I."/>
            <person name="Van Etten J."/>
            <person name="Lomsadze A."/>
            <person name="Borodovsky M."/>
        </authorList>
    </citation>
    <scope>NUCLEOTIDE SEQUENCE [LARGE SCALE GENOMIC DNA]</scope>
    <source>
        <strain evidence="12 13">C-169</strain>
    </source>
</reference>
<gene>
    <name evidence="12" type="ORF">COCSUDRAFT_36464</name>
</gene>
<feature type="transmembrane region" description="Helical" evidence="9">
    <location>
        <begin position="313"/>
        <end position="333"/>
    </location>
</feature>
<feature type="transmembrane region" description="Helical" evidence="9">
    <location>
        <begin position="273"/>
        <end position="293"/>
    </location>
</feature>
<dbReference type="OrthoDB" id="6500128at2759"/>
<evidence type="ECO:0000313" key="12">
    <source>
        <dbReference type="EMBL" id="EIE23519.1"/>
    </source>
</evidence>
<dbReference type="SMR" id="I0YYQ0"/>
<evidence type="ECO:0000256" key="3">
    <source>
        <dbReference type="ARBA" id="ARBA00022692"/>
    </source>
</evidence>
<dbReference type="Gene3D" id="1.20.1560.10">
    <property type="entry name" value="ABC transporter type 1, transmembrane domain"/>
    <property type="match status" value="1"/>
</dbReference>
<feature type="region of interest" description="Disordered" evidence="8">
    <location>
        <begin position="603"/>
        <end position="637"/>
    </location>
</feature>
<dbReference type="GeneID" id="17041511"/>
<dbReference type="Pfam" id="PF00664">
    <property type="entry name" value="ABC_membrane"/>
    <property type="match status" value="1"/>
</dbReference>
<dbReference type="eggNOG" id="KOG0058">
    <property type="taxonomic scope" value="Eukaryota"/>
</dbReference>
<feature type="compositionally biased region" description="Low complexity" evidence="8">
    <location>
        <begin position="603"/>
        <end position="612"/>
    </location>
</feature>
<keyword evidence="13" id="KW-1185">Reference proteome</keyword>
<dbReference type="PROSITE" id="PS00211">
    <property type="entry name" value="ABC_TRANSPORTER_1"/>
    <property type="match status" value="1"/>
</dbReference>
<keyword evidence="3 9" id="KW-0812">Transmembrane</keyword>
<protein>
    <submittedName>
        <fullName evidence="12">ABC transporter</fullName>
    </submittedName>
</protein>
<dbReference type="GO" id="GO:0016887">
    <property type="term" value="F:ATP hydrolysis activity"/>
    <property type="evidence" value="ECO:0007669"/>
    <property type="project" value="InterPro"/>
</dbReference>
<dbReference type="FunFam" id="3.40.50.300:FF:000403">
    <property type="entry name" value="ATP-binding cassette sub-family B member 8, mitochondrial"/>
    <property type="match status" value="1"/>
</dbReference>
<dbReference type="InterPro" id="IPR027417">
    <property type="entry name" value="P-loop_NTPase"/>
</dbReference>
<proteinExistence type="predicted"/>
<dbReference type="InterPro" id="IPR039421">
    <property type="entry name" value="Type_1_exporter"/>
</dbReference>
<dbReference type="Gene3D" id="3.40.50.300">
    <property type="entry name" value="P-loop containing nucleotide triphosphate hydrolases"/>
    <property type="match status" value="1"/>
</dbReference>
<dbReference type="KEGG" id="csl:COCSUDRAFT_36464"/>
<feature type="transmembrane region" description="Helical" evidence="9">
    <location>
        <begin position="161"/>
        <end position="184"/>
    </location>
</feature>
<evidence type="ECO:0000256" key="9">
    <source>
        <dbReference type="SAM" id="Phobius"/>
    </source>
</evidence>
<dbReference type="EMBL" id="AGSI01000007">
    <property type="protein sequence ID" value="EIE23519.1"/>
    <property type="molecule type" value="Genomic_DNA"/>
</dbReference>
<dbReference type="AlphaFoldDB" id="I0YYQ0"/>
<dbReference type="STRING" id="574566.I0YYQ0"/>
<evidence type="ECO:0000259" key="11">
    <source>
        <dbReference type="PROSITE" id="PS50929"/>
    </source>
</evidence>
<evidence type="ECO:0000256" key="1">
    <source>
        <dbReference type="ARBA" id="ARBA00004448"/>
    </source>
</evidence>
<feature type="domain" description="ABC transmembrane type-1" evidence="11">
    <location>
        <begin position="44"/>
        <end position="334"/>
    </location>
</feature>
<feature type="domain" description="ABC transporter" evidence="10">
    <location>
        <begin position="369"/>
        <end position="597"/>
    </location>
</feature>
<dbReference type="Pfam" id="PF00005">
    <property type="entry name" value="ABC_tran"/>
    <property type="match status" value="1"/>
</dbReference>
<dbReference type="GO" id="GO:0090374">
    <property type="term" value="P:oligopeptide export from mitochondrion"/>
    <property type="evidence" value="ECO:0007669"/>
    <property type="project" value="TreeGrafter"/>
</dbReference>
<dbReference type="FunFam" id="1.20.1560.10:FF:000058">
    <property type="entry name" value="ABC transporter B family member 25"/>
    <property type="match status" value="1"/>
</dbReference>
<evidence type="ECO:0000259" key="10">
    <source>
        <dbReference type="PROSITE" id="PS50893"/>
    </source>
</evidence>
<keyword evidence="4" id="KW-0547">Nucleotide-binding</keyword>
<comment type="caution">
    <text evidence="12">The sequence shown here is derived from an EMBL/GenBank/DDBJ whole genome shotgun (WGS) entry which is preliminary data.</text>
</comment>
<dbReference type="GO" id="GO:0005743">
    <property type="term" value="C:mitochondrial inner membrane"/>
    <property type="evidence" value="ECO:0007669"/>
    <property type="project" value="UniProtKB-SubCell"/>
</dbReference>
<dbReference type="PANTHER" id="PTHR43394:SF1">
    <property type="entry name" value="ATP-BINDING CASSETTE SUB-FAMILY B MEMBER 10, MITOCHONDRIAL"/>
    <property type="match status" value="1"/>
</dbReference>
<dbReference type="InterPro" id="IPR003593">
    <property type="entry name" value="AAA+_ATPase"/>
</dbReference>
<dbReference type="InterPro" id="IPR017871">
    <property type="entry name" value="ABC_transporter-like_CS"/>
</dbReference>
<dbReference type="PANTHER" id="PTHR43394">
    <property type="entry name" value="ATP-DEPENDENT PERMEASE MDL1, MITOCHONDRIAL"/>
    <property type="match status" value="1"/>
</dbReference>
<dbReference type="Proteomes" id="UP000007264">
    <property type="component" value="Unassembled WGS sequence"/>
</dbReference>
<comment type="subcellular location">
    <subcellularLocation>
        <location evidence="1">Mitochondrion inner membrane</location>
        <topology evidence="1">Multi-pass membrane protein</topology>
    </subcellularLocation>
</comment>
<dbReference type="SMART" id="SM00382">
    <property type="entry name" value="AAA"/>
    <property type="match status" value="1"/>
</dbReference>
<keyword evidence="2" id="KW-0813">Transport</keyword>
<sequence>MWGGGGRRRILSKDYTLLRDDQDADDIEIGQQRNGASAWRLVLFLGTLALVVGSLATVAVPKLAGELIDVCINYAKEESSGDVAKRVLNQKLFQIIGILAVGGVATGIRSWLFNASAEKVMWRLRNNLFSHIILQEVGFFDRVRTGELMNRLSEDTRLMKSAGTISISIALRSSVVASFGLVLMFMTSPLLSALTLACLPFLLVSFRIFSKLNMKYTAEMLTASAQAATVAEECFGSIRTVRSFAKETASTERYGGAQGQVLQWGLKSARASGFFFGFNSIIGTGSIVTVLWFGARQVVDGKLSAGQLSSFVIYALYVGTNVGALAGVISNLIQAVGASRRVFELLDRHARQKPSGNEKPMGSPEGGEIVFDNAWFAYPSRPDVQVLKGLSLRVQRGQKFALVGASGGGKSTIVNLIQRFYDPQRGAIMLDGVHLPEIQHEWLHSQVSIVSQEPILFAESILYNITFGVEEAAKLANAFEFIQAFPQGFHTKVGERGIRLSGGQKQRVAIARAILTKPRILLLDEATSALDAESEALVQEALERVEAGRTVVVIAHRLSTVKTASTVAVIESGVIVERGTHSELLAKGGAYAVLVRRQLSSANHESSSSLASIDEEAEAVPDDNADLMNRTETGKQP</sequence>
<dbReference type="RefSeq" id="XP_005648063.1">
    <property type="nucleotide sequence ID" value="XM_005648006.1"/>
</dbReference>
<keyword evidence="6 9" id="KW-1133">Transmembrane helix</keyword>
<dbReference type="CDD" id="cd18780">
    <property type="entry name" value="ABC_6TM_AtABCB27_like"/>
    <property type="match status" value="1"/>
</dbReference>
<evidence type="ECO:0000256" key="8">
    <source>
        <dbReference type="SAM" id="MobiDB-lite"/>
    </source>
</evidence>
<evidence type="ECO:0000313" key="13">
    <source>
        <dbReference type="Proteomes" id="UP000007264"/>
    </source>
</evidence>
<dbReference type="GO" id="GO:0005524">
    <property type="term" value="F:ATP binding"/>
    <property type="evidence" value="ECO:0007669"/>
    <property type="project" value="UniProtKB-KW"/>
</dbReference>
<evidence type="ECO:0000256" key="2">
    <source>
        <dbReference type="ARBA" id="ARBA00022448"/>
    </source>
</evidence>
<accession>I0YYQ0</accession>
<keyword evidence="7 9" id="KW-0472">Membrane</keyword>
<feature type="compositionally biased region" description="Acidic residues" evidence="8">
    <location>
        <begin position="613"/>
        <end position="625"/>
    </location>
</feature>
<dbReference type="InterPro" id="IPR003439">
    <property type="entry name" value="ABC_transporter-like_ATP-bd"/>
</dbReference>
<dbReference type="GO" id="GO:0015421">
    <property type="term" value="F:ABC-type oligopeptide transporter activity"/>
    <property type="evidence" value="ECO:0007669"/>
    <property type="project" value="TreeGrafter"/>
</dbReference>
<evidence type="ECO:0000256" key="7">
    <source>
        <dbReference type="ARBA" id="ARBA00023136"/>
    </source>
</evidence>
<keyword evidence="5" id="KW-0067">ATP-binding</keyword>
<feature type="transmembrane region" description="Helical" evidence="9">
    <location>
        <begin position="41"/>
        <end position="60"/>
    </location>
</feature>
<dbReference type="SUPFAM" id="SSF52540">
    <property type="entry name" value="P-loop containing nucleoside triphosphate hydrolases"/>
    <property type="match status" value="1"/>
</dbReference>
<dbReference type="InterPro" id="IPR036640">
    <property type="entry name" value="ABC1_TM_sf"/>
</dbReference>
<dbReference type="InterPro" id="IPR011527">
    <property type="entry name" value="ABC1_TM_dom"/>
</dbReference>
<evidence type="ECO:0000256" key="6">
    <source>
        <dbReference type="ARBA" id="ARBA00022989"/>
    </source>
</evidence>
<organism evidence="12 13">
    <name type="scientific">Coccomyxa subellipsoidea (strain C-169)</name>
    <name type="common">Green microalga</name>
    <dbReference type="NCBI Taxonomy" id="574566"/>
    <lineage>
        <taxon>Eukaryota</taxon>
        <taxon>Viridiplantae</taxon>
        <taxon>Chlorophyta</taxon>
        <taxon>core chlorophytes</taxon>
        <taxon>Trebouxiophyceae</taxon>
        <taxon>Trebouxiophyceae incertae sedis</taxon>
        <taxon>Coccomyxaceae</taxon>
        <taxon>Coccomyxa</taxon>
        <taxon>Coccomyxa subellipsoidea</taxon>
    </lineage>
</organism>
<evidence type="ECO:0000256" key="4">
    <source>
        <dbReference type="ARBA" id="ARBA00022741"/>
    </source>
</evidence>
<dbReference type="SUPFAM" id="SSF90123">
    <property type="entry name" value="ABC transporter transmembrane region"/>
    <property type="match status" value="1"/>
</dbReference>
<dbReference type="PROSITE" id="PS50893">
    <property type="entry name" value="ABC_TRANSPORTER_2"/>
    <property type="match status" value="1"/>
</dbReference>
<feature type="transmembrane region" description="Helical" evidence="9">
    <location>
        <begin position="190"/>
        <end position="210"/>
    </location>
</feature>
<feature type="transmembrane region" description="Helical" evidence="9">
    <location>
        <begin position="92"/>
        <end position="113"/>
    </location>
</feature>
<dbReference type="PROSITE" id="PS50929">
    <property type="entry name" value="ABC_TM1F"/>
    <property type="match status" value="1"/>
</dbReference>
<name>I0YYQ0_COCSC</name>
<dbReference type="CDD" id="cd03249">
    <property type="entry name" value="ABC_MTABC3_MDL1_MDL2"/>
    <property type="match status" value="1"/>
</dbReference>